<sequence>MLIYQGLASYEIWHDVKIDDNTSKALRNELADYYIAKR</sequence>
<dbReference type="EMBL" id="VSSQ01087315">
    <property type="protein sequence ID" value="MPN34336.1"/>
    <property type="molecule type" value="Genomic_DNA"/>
</dbReference>
<gene>
    <name evidence="1" type="ORF">SDC9_181829</name>
</gene>
<organism evidence="1">
    <name type="scientific">bioreactor metagenome</name>
    <dbReference type="NCBI Taxonomy" id="1076179"/>
    <lineage>
        <taxon>unclassified sequences</taxon>
        <taxon>metagenomes</taxon>
        <taxon>ecological metagenomes</taxon>
    </lineage>
</organism>
<protein>
    <submittedName>
        <fullName evidence="1">Uncharacterized protein</fullName>
    </submittedName>
</protein>
<proteinExistence type="predicted"/>
<evidence type="ECO:0000313" key="1">
    <source>
        <dbReference type="EMBL" id="MPN34336.1"/>
    </source>
</evidence>
<accession>A0A645H768</accession>
<reference evidence="1" key="1">
    <citation type="submission" date="2019-08" db="EMBL/GenBank/DDBJ databases">
        <authorList>
            <person name="Kucharzyk K."/>
            <person name="Murdoch R.W."/>
            <person name="Higgins S."/>
            <person name="Loffler F."/>
        </authorList>
    </citation>
    <scope>NUCLEOTIDE SEQUENCE</scope>
</reference>
<dbReference type="AlphaFoldDB" id="A0A645H768"/>
<comment type="caution">
    <text evidence="1">The sequence shown here is derived from an EMBL/GenBank/DDBJ whole genome shotgun (WGS) entry which is preliminary data.</text>
</comment>
<name>A0A645H768_9ZZZZ</name>